<organism evidence="1 2">
    <name type="scientific">Negadavirga shengliensis</name>
    <dbReference type="NCBI Taxonomy" id="1389218"/>
    <lineage>
        <taxon>Bacteria</taxon>
        <taxon>Pseudomonadati</taxon>
        <taxon>Bacteroidota</taxon>
        <taxon>Cytophagia</taxon>
        <taxon>Cytophagales</taxon>
        <taxon>Cyclobacteriaceae</taxon>
        <taxon>Negadavirga</taxon>
    </lineage>
</organism>
<dbReference type="SUPFAM" id="SSF55729">
    <property type="entry name" value="Acyl-CoA N-acyltransferases (Nat)"/>
    <property type="match status" value="1"/>
</dbReference>
<sequence length="75" mass="8767">MKSSRDFRDQGLIDWLIEQAMKYAKENGAEYVGAYPVEPDSPSYRFMGFIMTFEKAGFSFIKKAGTRRHVMTYRL</sequence>
<protein>
    <recommendedName>
        <fullName evidence="3">N-acetyltransferase domain-containing protein</fullName>
    </recommendedName>
</protein>
<dbReference type="RefSeq" id="WP_377065181.1">
    <property type="nucleotide sequence ID" value="NZ_JBHSJJ010000006.1"/>
</dbReference>
<evidence type="ECO:0000313" key="2">
    <source>
        <dbReference type="Proteomes" id="UP001595818"/>
    </source>
</evidence>
<keyword evidence="2" id="KW-1185">Reference proteome</keyword>
<comment type="caution">
    <text evidence="1">The sequence shown here is derived from an EMBL/GenBank/DDBJ whole genome shotgun (WGS) entry which is preliminary data.</text>
</comment>
<dbReference type="Gene3D" id="3.40.630.30">
    <property type="match status" value="1"/>
</dbReference>
<reference evidence="2" key="1">
    <citation type="journal article" date="2019" name="Int. J. Syst. Evol. Microbiol.">
        <title>The Global Catalogue of Microorganisms (GCM) 10K type strain sequencing project: providing services to taxonomists for standard genome sequencing and annotation.</title>
        <authorList>
            <consortium name="The Broad Institute Genomics Platform"/>
            <consortium name="The Broad Institute Genome Sequencing Center for Infectious Disease"/>
            <person name="Wu L."/>
            <person name="Ma J."/>
        </authorList>
    </citation>
    <scope>NUCLEOTIDE SEQUENCE [LARGE SCALE GENOMIC DNA]</scope>
    <source>
        <strain evidence="2">CGMCC 4.7466</strain>
    </source>
</reference>
<evidence type="ECO:0008006" key="3">
    <source>
        <dbReference type="Google" id="ProtNLM"/>
    </source>
</evidence>
<proteinExistence type="predicted"/>
<dbReference type="InterPro" id="IPR016181">
    <property type="entry name" value="Acyl_CoA_acyltransferase"/>
</dbReference>
<dbReference type="Proteomes" id="UP001595818">
    <property type="component" value="Unassembled WGS sequence"/>
</dbReference>
<accession>A0ABV9T1N2</accession>
<name>A0ABV9T1N2_9BACT</name>
<gene>
    <name evidence="1" type="ORF">ACFPFU_13090</name>
</gene>
<dbReference type="EMBL" id="JBHSJJ010000006">
    <property type="protein sequence ID" value="MFC4872625.1"/>
    <property type="molecule type" value="Genomic_DNA"/>
</dbReference>
<evidence type="ECO:0000313" key="1">
    <source>
        <dbReference type="EMBL" id="MFC4872625.1"/>
    </source>
</evidence>